<sequence length="321" mass="36728">MTSFQTDNFIDTNNETTLLLPLVSTGNVPQLSVDLMLHTLAPQYQFIKDIHSNYLHPFLGPLDYSIDQSKPILYEEFNNNNNNTKKFSSNLELFYNKSKNFYILQQRTPIIQGYLNNFFKEIIIPLLTNLNVKTIIILDSFGSFDDSFPHAINHNHRVLPSSSNEVYSLGSCNLNNINELSSTFDSIMNLNNNNNTNNHNNYDSNFGIDWFKFTEDSIQQEISTNQDIFKIAYHLINSNISTPSSSSLNEIKYISCFIHEGDNSFDAKLFTETIFKLLNWNNDKDTNSSSNQGFVLKTPVSWKGVYGFNSVSTAFDEGLYI</sequence>
<dbReference type="OrthoDB" id="10260712at2759"/>
<dbReference type="Pfam" id="PF09754">
    <property type="entry name" value="PAC2"/>
    <property type="match status" value="1"/>
</dbReference>
<organism evidence="4 5">
    <name type="scientific">Naumovozyma dairenensis (strain ATCC 10597 / BCRC 20456 / CBS 421 / NBRC 0211 / NRRL Y-12639)</name>
    <name type="common">Saccharomyces dairenensis</name>
    <dbReference type="NCBI Taxonomy" id="1071378"/>
    <lineage>
        <taxon>Eukaryota</taxon>
        <taxon>Fungi</taxon>
        <taxon>Dikarya</taxon>
        <taxon>Ascomycota</taxon>
        <taxon>Saccharomycotina</taxon>
        <taxon>Saccharomycetes</taxon>
        <taxon>Saccharomycetales</taxon>
        <taxon>Saccharomycetaceae</taxon>
        <taxon>Naumovozyma</taxon>
    </lineage>
</organism>
<dbReference type="GO" id="GO:0005829">
    <property type="term" value="C:cytosol"/>
    <property type="evidence" value="ECO:0007669"/>
    <property type="project" value="EnsemblFungi"/>
</dbReference>
<evidence type="ECO:0000313" key="4">
    <source>
        <dbReference type="EMBL" id="CCD22548.1"/>
    </source>
</evidence>
<proteinExistence type="inferred from homology"/>
<keyword evidence="5" id="KW-1185">Reference proteome</keyword>
<accession>G0W410</accession>
<protein>
    <recommendedName>
        <fullName evidence="1">Proteasome assembly chaperone 2</fullName>
    </recommendedName>
</protein>
<dbReference type="PANTHER" id="PTHR12970:SF1">
    <property type="entry name" value="PROTEASOME ASSEMBLY CHAPERONE 2"/>
    <property type="match status" value="1"/>
</dbReference>
<dbReference type="STRING" id="1071378.G0W410"/>
<dbReference type="PANTHER" id="PTHR12970">
    <property type="entry name" value="PROTEASOME ASSEMBLY CHAPERONE 2"/>
    <property type="match status" value="1"/>
</dbReference>
<dbReference type="InterPro" id="IPR038389">
    <property type="entry name" value="PSMG2_sf"/>
</dbReference>
<dbReference type="EMBL" id="HE580267">
    <property type="protein sequence ID" value="CCD22548.1"/>
    <property type="molecule type" value="Genomic_DNA"/>
</dbReference>
<dbReference type="Gene3D" id="3.40.50.10900">
    <property type="entry name" value="PAC-like subunit"/>
    <property type="match status" value="2"/>
</dbReference>
<dbReference type="KEGG" id="ndi:NDAI_0A03910"/>
<dbReference type="InterPro" id="IPR016562">
    <property type="entry name" value="Proteasome_assmbl_chp_2_euk"/>
</dbReference>
<dbReference type="GO" id="GO:0005634">
    <property type="term" value="C:nucleus"/>
    <property type="evidence" value="ECO:0007669"/>
    <property type="project" value="TreeGrafter"/>
</dbReference>
<evidence type="ECO:0000256" key="1">
    <source>
        <dbReference type="ARBA" id="ARBA00019186"/>
    </source>
</evidence>
<comment type="similarity">
    <text evidence="3">Belongs to the PSMG2 family.</text>
</comment>
<dbReference type="InterPro" id="IPR019151">
    <property type="entry name" value="Proteasome_assmbl_chaperone_2"/>
</dbReference>
<dbReference type="HOGENOM" id="CLU_062640_2_1_1"/>
<gene>
    <name evidence="4" type="primary">NDAI0A03910</name>
    <name evidence="4" type="ordered locus">NDAI_0A03910</name>
</gene>
<reference evidence="4 5" key="1">
    <citation type="journal article" date="2011" name="Proc. Natl. Acad. Sci. U.S.A.">
        <title>Evolutionary erosion of yeast sex chromosomes by mating-type switching accidents.</title>
        <authorList>
            <person name="Gordon J.L."/>
            <person name="Armisen D."/>
            <person name="Proux-Wera E."/>
            <person name="Oheigeartaigh S.S."/>
            <person name="Byrne K.P."/>
            <person name="Wolfe K.H."/>
        </authorList>
    </citation>
    <scope>NUCLEOTIDE SEQUENCE [LARGE SCALE GENOMIC DNA]</scope>
    <source>
        <strain evidence="5">ATCC 10597 / BCRC 20456 / CBS 421 / NBRC 0211 / NRRL Y-12639</strain>
    </source>
</reference>
<dbReference type="GeneID" id="11495475"/>
<dbReference type="OMA" id="PISWKGV"/>
<evidence type="ECO:0000313" key="5">
    <source>
        <dbReference type="Proteomes" id="UP000000689"/>
    </source>
</evidence>
<name>G0W410_NAUDC</name>
<evidence type="ECO:0000256" key="3">
    <source>
        <dbReference type="ARBA" id="ARBA00025745"/>
    </source>
</evidence>
<dbReference type="Proteomes" id="UP000000689">
    <property type="component" value="Chromosome 1"/>
</dbReference>
<dbReference type="AlphaFoldDB" id="G0W410"/>
<dbReference type="eggNOG" id="KOG3112">
    <property type="taxonomic scope" value="Eukaryota"/>
</dbReference>
<dbReference type="RefSeq" id="XP_003667791.1">
    <property type="nucleotide sequence ID" value="XM_003667743.1"/>
</dbReference>
<dbReference type="GO" id="GO:0043248">
    <property type="term" value="P:proteasome assembly"/>
    <property type="evidence" value="ECO:0007669"/>
    <property type="project" value="EnsemblFungi"/>
</dbReference>
<keyword evidence="2" id="KW-0143">Chaperone</keyword>
<evidence type="ECO:0000256" key="2">
    <source>
        <dbReference type="ARBA" id="ARBA00023186"/>
    </source>
</evidence>